<dbReference type="InterPro" id="IPR036866">
    <property type="entry name" value="RibonucZ/Hydroxyglut_hydro"/>
</dbReference>
<evidence type="ECO:0000259" key="2">
    <source>
        <dbReference type="SMART" id="SM00849"/>
    </source>
</evidence>
<evidence type="ECO:0000256" key="1">
    <source>
        <dbReference type="ARBA" id="ARBA00022801"/>
    </source>
</evidence>
<dbReference type="Pfam" id="PF07521">
    <property type="entry name" value="RMMBL"/>
    <property type="match status" value="1"/>
</dbReference>
<dbReference type="SUPFAM" id="SSF56281">
    <property type="entry name" value="Metallo-hydrolase/oxidoreductase"/>
    <property type="match status" value="1"/>
</dbReference>
<dbReference type="Pfam" id="PF10996">
    <property type="entry name" value="Beta-Casp"/>
    <property type="match status" value="1"/>
</dbReference>
<organism evidence="4 5">
    <name type="scientific">Candidatus Faeciplasma gallinarum</name>
    <dbReference type="NCBI Taxonomy" id="2840799"/>
    <lineage>
        <taxon>Bacteria</taxon>
        <taxon>Bacillati</taxon>
        <taxon>Bacillota</taxon>
        <taxon>Clostridia</taxon>
        <taxon>Eubacteriales</taxon>
        <taxon>Oscillospiraceae</taxon>
        <taxon>Oscillospiraceae incertae sedis</taxon>
        <taxon>Candidatus Faeciplasma</taxon>
    </lineage>
</organism>
<feature type="domain" description="Metallo-beta-lactamase" evidence="2">
    <location>
        <begin position="13"/>
        <end position="245"/>
    </location>
</feature>
<evidence type="ECO:0000313" key="4">
    <source>
        <dbReference type="EMBL" id="HIS24571.1"/>
    </source>
</evidence>
<dbReference type="Gene3D" id="3.40.50.10890">
    <property type="match status" value="1"/>
</dbReference>
<dbReference type="PANTHER" id="PTHR11203:SF37">
    <property type="entry name" value="INTEGRATOR COMPLEX SUBUNIT 11"/>
    <property type="match status" value="1"/>
</dbReference>
<dbReference type="InterPro" id="IPR022712">
    <property type="entry name" value="Beta_Casp"/>
</dbReference>
<dbReference type="InterPro" id="IPR050698">
    <property type="entry name" value="MBL"/>
</dbReference>
<keyword evidence="1" id="KW-0378">Hydrolase</keyword>
<dbReference type="AlphaFoldDB" id="A0A9D1JHQ4"/>
<dbReference type="InterPro" id="IPR001279">
    <property type="entry name" value="Metallo-B-lactamas"/>
</dbReference>
<dbReference type="InterPro" id="IPR011108">
    <property type="entry name" value="RMMBL"/>
</dbReference>
<dbReference type="Gene3D" id="3.60.15.10">
    <property type="entry name" value="Ribonuclease Z/Hydroxyacylglutathione hydrolase-like"/>
    <property type="match status" value="1"/>
</dbReference>
<reference evidence="4" key="1">
    <citation type="submission" date="2020-10" db="EMBL/GenBank/DDBJ databases">
        <authorList>
            <person name="Gilroy R."/>
        </authorList>
    </citation>
    <scope>NUCLEOTIDE SEQUENCE</scope>
    <source>
        <strain evidence="4">CHK157-1446</strain>
    </source>
</reference>
<protein>
    <submittedName>
        <fullName evidence="4">MBL fold metallo-hydrolase</fullName>
    </submittedName>
</protein>
<comment type="caution">
    <text evidence="4">The sequence shown here is derived from an EMBL/GenBank/DDBJ whole genome shotgun (WGS) entry which is preliminary data.</text>
</comment>
<dbReference type="EMBL" id="DVIR01000038">
    <property type="protein sequence ID" value="HIS24571.1"/>
    <property type="molecule type" value="Genomic_DNA"/>
</dbReference>
<dbReference type="Pfam" id="PF00753">
    <property type="entry name" value="Lactamase_B"/>
    <property type="match status" value="1"/>
</dbReference>
<dbReference type="PANTHER" id="PTHR11203">
    <property type="entry name" value="CLEAVAGE AND POLYADENYLATION SPECIFICITY FACTOR FAMILY MEMBER"/>
    <property type="match status" value="1"/>
</dbReference>
<dbReference type="GO" id="GO:0016787">
    <property type="term" value="F:hydrolase activity"/>
    <property type="evidence" value="ECO:0007669"/>
    <property type="project" value="UniProtKB-KW"/>
</dbReference>
<dbReference type="SMART" id="SM01027">
    <property type="entry name" value="Beta-Casp"/>
    <property type="match status" value="1"/>
</dbReference>
<gene>
    <name evidence="4" type="ORF">IAD01_04120</name>
</gene>
<name>A0A9D1JHQ4_9FIRM</name>
<dbReference type="GO" id="GO:0004521">
    <property type="term" value="F:RNA endonuclease activity"/>
    <property type="evidence" value="ECO:0007669"/>
    <property type="project" value="TreeGrafter"/>
</dbReference>
<dbReference type="PROSITE" id="PS51257">
    <property type="entry name" value="PROKAR_LIPOPROTEIN"/>
    <property type="match status" value="1"/>
</dbReference>
<evidence type="ECO:0000313" key="5">
    <source>
        <dbReference type="Proteomes" id="UP000823982"/>
    </source>
</evidence>
<evidence type="ECO:0000259" key="3">
    <source>
        <dbReference type="SMART" id="SM01027"/>
    </source>
</evidence>
<dbReference type="Proteomes" id="UP000823982">
    <property type="component" value="Unassembled WGS sequence"/>
</dbReference>
<reference evidence="4" key="2">
    <citation type="journal article" date="2021" name="PeerJ">
        <title>Extensive microbial diversity within the chicken gut microbiome revealed by metagenomics and culture.</title>
        <authorList>
            <person name="Gilroy R."/>
            <person name="Ravi A."/>
            <person name="Getino M."/>
            <person name="Pursley I."/>
            <person name="Horton D.L."/>
            <person name="Alikhan N.F."/>
            <person name="Baker D."/>
            <person name="Gharbi K."/>
            <person name="Hall N."/>
            <person name="Watson M."/>
            <person name="Adriaenssens E.M."/>
            <person name="Foster-Nyarko E."/>
            <person name="Jarju S."/>
            <person name="Secka A."/>
            <person name="Antonio M."/>
            <person name="Oren A."/>
            <person name="Chaudhuri R.R."/>
            <person name="La Ragione R."/>
            <person name="Hildebrand F."/>
            <person name="Pallen M.J."/>
        </authorList>
    </citation>
    <scope>NUCLEOTIDE SEQUENCE</scope>
    <source>
        <strain evidence="4">CHK157-1446</strain>
    </source>
</reference>
<sequence>MKLYFIGAAHEVTGSCTMLSACGKNIMIDCGLEQGGNVYENVDIPLPLSEVDALLLTHAHIDHSGRIPFIVANGFKSDIYSTEATYELCKIMLLDSAHIQESDAEWQNRKNERSGREVVKPLYTIKDAEKSLELFKPCGYGEYFTLFEGIQVRFIDAGHLLGSSCIEIKVTEDSKTTTLLFSGDLGNVNRPLIRDPQMPPQADYVVIESTYGDRLHGPRPDYVGQLTRIVQTTLDRGGNVVIPSFAVGRTQELLYLFRVMKEKSLIYGHDDFAVWVDSPLAVDATAIYANKKLKGYFDNETLQLLSRGIDPIHFPGLNLSVTSEESKAINSDPTPKIILSASGMCEAGRIRHHLKHNLWRHESTILFVGYQAEGTLGRRIVDGATDVKLFGEDIHVNAEIEQLDGISGHADKNMLLNWLEHMPQKPKAVFVNHGHDSVCDLFAQAVTEKLGVPATAPYSGDGYEIGENMVQTDVGRRVLCSKKSAPTRKASAVFERLYLAGLNLQAVIEQNRGGANKDLARFTDQILALCEKYKRD</sequence>
<feature type="domain" description="Beta-Casp" evidence="3">
    <location>
        <begin position="250"/>
        <end position="380"/>
    </location>
</feature>
<dbReference type="SMART" id="SM00849">
    <property type="entry name" value="Lactamase_B"/>
    <property type="match status" value="1"/>
</dbReference>
<dbReference type="CDD" id="cd16295">
    <property type="entry name" value="TTHA0252-CPSF-like_MBL-fold"/>
    <property type="match status" value="1"/>
</dbReference>
<accession>A0A9D1JHQ4</accession>
<proteinExistence type="predicted"/>